<proteinExistence type="predicted"/>
<gene>
    <name evidence="2" type="ORF">NBRC116591_36450</name>
</gene>
<protein>
    <submittedName>
        <fullName evidence="2">Peroxiredoxin-like family protein</fullName>
    </submittedName>
</protein>
<dbReference type="Gene3D" id="3.40.30.10">
    <property type="entry name" value="Glutaredoxin"/>
    <property type="match status" value="1"/>
</dbReference>
<comment type="caution">
    <text evidence="2">The sequence shown here is derived from an EMBL/GenBank/DDBJ whole genome shotgun (WGS) entry which is preliminary data.</text>
</comment>
<sequence>MNLFEEAIMSAFKLSAGEKFPAMSVAKFGGGELQLGKPAEGCDWQMVIVYRGKHCPLCTHYLKELNPLLAAYNELGVDVVAVSSDTEERAKEQLALVEPEFAVGFGLTVEQMKALGLYISTPRPQESDSVFAEPGLFIINGDGNLQVVDISNTPFTRPNLESIINGIRFIRNPDNNYPIRGTFTE</sequence>
<reference evidence="2 3" key="1">
    <citation type="submission" date="2024-04" db="EMBL/GenBank/DDBJ databases">
        <title>Draft genome sequence of Sessilibacter corallicola NBRC 116591.</title>
        <authorList>
            <person name="Miyakawa T."/>
            <person name="Kusuya Y."/>
            <person name="Miura T."/>
        </authorList>
    </citation>
    <scope>NUCLEOTIDE SEQUENCE [LARGE SCALE GENOMIC DNA]</scope>
    <source>
        <strain evidence="2 3">KU-00831-HH</strain>
    </source>
</reference>
<dbReference type="Pfam" id="PF00578">
    <property type="entry name" value="AhpC-TSA"/>
    <property type="match status" value="1"/>
</dbReference>
<feature type="domain" description="Thioredoxin" evidence="1">
    <location>
        <begin position="14"/>
        <end position="169"/>
    </location>
</feature>
<evidence type="ECO:0000313" key="2">
    <source>
        <dbReference type="EMBL" id="GAA6169834.1"/>
    </source>
</evidence>
<dbReference type="InterPro" id="IPR000866">
    <property type="entry name" value="AhpC/TSA"/>
</dbReference>
<dbReference type="Proteomes" id="UP001465153">
    <property type="component" value="Unassembled WGS sequence"/>
</dbReference>
<evidence type="ECO:0000259" key="1">
    <source>
        <dbReference type="PROSITE" id="PS51352"/>
    </source>
</evidence>
<accession>A0ABQ0ADV5</accession>
<name>A0ABQ0ADV5_9GAMM</name>
<dbReference type="SUPFAM" id="SSF52833">
    <property type="entry name" value="Thioredoxin-like"/>
    <property type="match status" value="1"/>
</dbReference>
<dbReference type="PROSITE" id="PS51352">
    <property type="entry name" value="THIOREDOXIN_2"/>
    <property type="match status" value="1"/>
</dbReference>
<dbReference type="InterPro" id="IPR013766">
    <property type="entry name" value="Thioredoxin_domain"/>
</dbReference>
<dbReference type="EMBL" id="BAABWN010000015">
    <property type="protein sequence ID" value="GAA6169834.1"/>
    <property type="molecule type" value="Genomic_DNA"/>
</dbReference>
<evidence type="ECO:0000313" key="3">
    <source>
        <dbReference type="Proteomes" id="UP001465153"/>
    </source>
</evidence>
<dbReference type="InterPro" id="IPR036249">
    <property type="entry name" value="Thioredoxin-like_sf"/>
</dbReference>
<organism evidence="2 3">
    <name type="scientific">Sessilibacter corallicola</name>
    <dbReference type="NCBI Taxonomy" id="2904075"/>
    <lineage>
        <taxon>Bacteria</taxon>
        <taxon>Pseudomonadati</taxon>
        <taxon>Pseudomonadota</taxon>
        <taxon>Gammaproteobacteria</taxon>
        <taxon>Cellvibrionales</taxon>
        <taxon>Cellvibrionaceae</taxon>
        <taxon>Sessilibacter</taxon>
    </lineage>
</organism>
<keyword evidence="3" id="KW-1185">Reference proteome</keyword>